<dbReference type="Proteomes" id="UP001595665">
    <property type="component" value="Unassembled WGS sequence"/>
</dbReference>
<dbReference type="SUPFAM" id="SSF53474">
    <property type="entry name" value="alpha/beta-Hydrolases"/>
    <property type="match status" value="1"/>
</dbReference>
<evidence type="ECO:0000313" key="3">
    <source>
        <dbReference type="Proteomes" id="UP001595665"/>
    </source>
</evidence>
<dbReference type="NCBIfam" id="TIGR03101">
    <property type="entry name" value="hydr2_PEP"/>
    <property type="match status" value="1"/>
</dbReference>
<dbReference type="InterPro" id="IPR022742">
    <property type="entry name" value="Hydrolase_4"/>
</dbReference>
<dbReference type="EMBL" id="JBHRVV010000001">
    <property type="protein sequence ID" value="MFC3460117.1"/>
    <property type="molecule type" value="Genomic_DNA"/>
</dbReference>
<proteinExistence type="predicted"/>
<reference evidence="3" key="1">
    <citation type="journal article" date="2019" name="Int. J. Syst. Evol. Microbiol.">
        <title>The Global Catalogue of Microorganisms (GCM) 10K type strain sequencing project: providing services to taxonomists for standard genome sequencing and annotation.</title>
        <authorList>
            <consortium name="The Broad Institute Genomics Platform"/>
            <consortium name="The Broad Institute Genome Sequencing Center for Infectious Disease"/>
            <person name="Wu L."/>
            <person name="Ma J."/>
        </authorList>
    </citation>
    <scope>NUCLEOTIDE SEQUENCE [LARGE SCALE GENOMIC DNA]</scope>
    <source>
        <strain evidence="3">CCM 7480</strain>
    </source>
</reference>
<gene>
    <name evidence="2" type="ORF">ACFOPH_17940</name>
</gene>
<keyword evidence="2" id="KW-0378">Hydrolase</keyword>
<protein>
    <submittedName>
        <fullName evidence="2">Hydrolase 2, exosortase A system-associated</fullName>
    </submittedName>
</protein>
<evidence type="ECO:0000313" key="2">
    <source>
        <dbReference type="EMBL" id="MFC3460117.1"/>
    </source>
</evidence>
<accession>A0ABV7PQP7</accession>
<dbReference type="Pfam" id="PF12146">
    <property type="entry name" value="Hydrolase_4"/>
    <property type="match status" value="1"/>
</dbReference>
<feature type="domain" description="Serine aminopeptidase S33" evidence="1">
    <location>
        <begin position="33"/>
        <end position="154"/>
    </location>
</feature>
<sequence>MTPPGHAPADAFFLDTPDGPRFCLFHAPLGECRGALVYVPPFAEEMNRSRRMAALQARALAAQGIGVLLLDLHGCGDSAGDFGDASWDGWLRDIAAARAWIEDKLGRSAGLWGLRLGALLAVAHAQRAPQPPERLLLWQPVTLGSGYLNQFLRLRLAGELLQGGSDSGGTEALRASLKAGESLEIAGYTLSPALADGIDAADARALAPRCPIHWCEVVAAPGRPLPPAAARVVDTWKLQGSRVEVHLADGPQFWAAPETVDCPNLIAATNAALTLPAHA</sequence>
<dbReference type="Gene3D" id="3.40.50.1820">
    <property type="entry name" value="alpha/beta hydrolase"/>
    <property type="match status" value="1"/>
</dbReference>
<comment type="caution">
    <text evidence="2">The sequence shown here is derived from an EMBL/GenBank/DDBJ whole genome shotgun (WGS) entry which is preliminary data.</text>
</comment>
<dbReference type="GO" id="GO:0016787">
    <property type="term" value="F:hydrolase activity"/>
    <property type="evidence" value="ECO:0007669"/>
    <property type="project" value="UniProtKB-KW"/>
</dbReference>
<dbReference type="InterPro" id="IPR029058">
    <property type="entry name" value="AB_hydrolase_fold"/>
</dbReference>
<keyword evidence="3" id="KW-1185">Reference proteome</keyword>
<dbReference type="InterPro" id="IPR017532">
    <property type="entry name" value="Hydrolase-2_PEP"/>
</dbReference>
<evidence type="ECO:0000259" key="1">
    <source>
        <dbReference type="Pfam" id="PF12146"/>
    </source>
</evidence>
<organism evidence="2 3">
    <name type="scientific">Massilia haematophila</name>
    <dbReference type="NCBI Taxonomy" id="457923"/>
    <lineage>
        <taxon>Bacteria</taxon>
        <taxon>Pseudomonadati</taxon>
        <taxon>Pseudomonadota</taxon>
        <taxon>Betaproteobacteria</taxon>
        <taxon>Burkholderiales</taxon>
        <taxon>Oxalobacteraceae</taxon>
        <taxon>Telluria group</taxon>
        <taxon>Massilia</taxon>
    </lineage>
</organism>
<name>A0ABV7PQP7_9BURK</name>
<dbReference type="RefSeq" id="WP_379736737.1">
    <property type="nucleotide sequence ID" value="NZ_JBHRVV010000001.1"/>
</dbReference>